<dbReference type="GO" id="GO:0005829">
    <property type="term" value="C:cytosol"/>
    <property type="evidence" value="ECO:0007669"/>
    <property type="project" value="TreeGrafter"/>
</dbReference>
<dbReference type="GO" id="GO:0046872">
    <property type="term" value="F:metal ion binding"/>
    <property type="evidence" value="ECO:0007669"/>
    <property type="project" value="UniProtKB-KW"/>
</dbReference>
<evidence type="ECO:0000256" key="5">
    <source>
        <dbReference type="ARBA" id="ARBA00022842"/>
    </source>
</evidence>
<dbReference type="GO" id="GO:0016887">
    <property type="term" value="F:ATP hydrolysis activity"/>
    <property type="evidence" value="ECO:0007669"/>
    <property type="project" value="InterPro"/>
</dbReference>
<name>A0A067LR53_JATCU</name>
<dbReference type="PANTHER" id="PTHR43452">
    <property type="entry name" value="PYRUVATE DECARBOXYLASE"/>
    <property type="match status" value="1"/>
</dbReference>
<protein>
    <submittedName>
        <fullName evidence="8">Uncharacterized protein</fullName>
    </submittedName>
</protein>
<evidence type="ECO:0000313" key="9">
    <source>
        <dbReference type="Proteomes" id="UP000027138"/>
    </source>
</evidence>
<dbReference type="GO" id="GO:0005524">
    <property type="term" value="F:ATP binding"/>
    <property type="evidence" value="ECO:0007669"/>
    <property type="project" value="InterPro"/>
</dbReference>
<evidence type="ECO:0000256" key="3">
    <source>
        <dbReference type="ARBA" id="ARBA00008239"/>
    </source>
</evidence>
<sequence length="216" mass="24262">MMALTIYPVSNNNNSIISIERFILEKLNLIKHIISNITRIDSDGLSDCGICCAYLFARSIFSDYISVGYSLLPKKEKAIIVQLGRVVTVNGPAFGCVLTDSLKALVQKLKLNNTGYENYHRIFVPDGHILKSDPKEPLRKKFIQKALDRVCNIVDEDPNGATDNDTKGIEDACADKKKGQYAKFWNEFGYSIKLNIIKDAKFIKFESTKSDVVVVF</sequence>
<dbReference type="AlphaFoldDB" id="A0A067LR53"/>
<evidence type="ECO:0000313" key="8">
    <source>
        <dbReference type="EMBL" id="KDP47089.1"/>
    </source>
</evidence>
<dbReference type="OrthoDB" id="1725282at2759"/>
<accession>A0A067LR53</accession>
<evidence type="ECO:0000256" key="1">
    <source>
        <dbReference type="ARBA" id="ARBA00001964"/>
    </source>
</evidence>
<keyword evidence="9" id="KW-1185">Reference proteome</keyword>
<dbReference type="Proteomes" id="UP000027138">
    <property type="component" value="Unassembled WGS sequence"/>
</dbReference>
<dbReference type="GO" id="GO:0004737">
    <property type="term" value="F:pyruvate decarboxylase activity"/>
    <property type="evidence" value="ECO:0007669"/>
    <property type="project" value="TreeGrafter"/>
</dbReference>
<comment type="similarity">
    <text evidence="3">Belongs to the heat shock protein 90 family.</text>
</comment>
<dbReference type="Pfam" id="PF00183">
    <property type="entry name" value="HSP90"/>
    <property type="match status" value="1"/>
</dbReference>
<organism evidence="8 9">
    <name type="scientific">Jatropha curcas</name>
    <name type="common">Barbados nut</name>
    <dbReference type="NCBI Taxonomy" id="180498"/>
    <lineage>
        <taxon>Eukaryota</taxon>
        <taxon>Viridiplantae</taxon>
        <taxon>Streptophyta</taxon>
        <taxon>Embryophyta</taxon>
        <taxon>Tracheophyta</taxon>
        <taxon>Spermatophyta</taxon>
        <taxon>Magnoliopsida</taxon>
        <taxon>eudicotyledons</taxon>
        <taxon>Gunneridae</taxon>
        <taxon>Pentapetalae</taxon>
        <taxon>rosids</taxon>
        <taxon>fabids</taxon>
        <taxon>Malpighiales</taxon>
        <taxon>Euphorbiaceae</taxon>
        <taxon>Crotonoideae</taxon>
        <taxon>Jatropheae</taxon>
        <taxon>Jatropha</taxon>
    </lineage>
</organism>
<dbReference type="STRING" id="180498.A0A067LR53"/>
<dbReference type="GO" id="GO:0000949">
    <property type="term" value="P:aromatic amino acid family catabolic process to alcohol via Ehrlich pathway"/>
    <property type="evidence" value="ECO:0007669"/>
    <property type="project" value="TreeGrafter"/>
</dbReference>
<keyword evidence="6" id="KW-0786">Thiamine pyrophosphate</keyword>
<dbReference type="PANTHER" id="PTHR43452:SF6">
    <property type="entry name" value="PYRUVATE DECARBOXYLASE 2"/>
    <property type="match status" value="1"/>
</dbReference>
<dbReference type="EMBL" id="KK914197">
    <property type="protein sequence ID" value="KDP47089.1"/>
    <property type="molecule type" value="Genomic_DNA"/>
</dbReference>
<comment type="similarity">
    <text evidence="2">Belongs to the TPP enzyme family.</text>
</comment>
<keyword evidence="5" id="KW-0460">Magnesium</keyword>
<keyword evidence="7" id="KW-0143">Chaperone</keyword>
<reference evidence="8 9" key="1">
    <citation type="journal article" date="2014" name="PLoS ONE">
        <title>Global Analysis of Gene Expression Profiles in Physic Nut (Jatropha curcas L.) Seedlings Exposed to Salt Stress.</title>
        <authorList>
            <person name="Zhang L."/>
            <person name="Zhang C."/>
            <person name="Wu P."/>
            <person name="Chen Y."/>
            <person name="Li M."/>
            <person name="Jiang H."/>
            <person name="Wu G."/>
        </authorList>
    </citation>
    <scope>NUCLEOTIDE SEQUENCE [LARGE SCALE GENOMIC DNA]</scope>
    <source>
        <strain evidence="9">cv. GZQX0401</strain>
        <tissue evidence="8">Young leaves</tissue>
    </source>
</reference>
<dbReference type="GO" id="GO:0140662">
    <property type="term" value="F:ATP-dependent protein folding chaperone"/>
    <property type="evidence" value="ECO:0007669"/>
    <property type="project" value="InterPro"/>
</dbReference>
<keyword evidence="4" id="KW-0479">Metal-binding</keyword>
<gene>
    <name evidence="8" type="ORF">JCGZ_03897</name>
</gene>
<dbReference type="GO" id="GO:0051082">
    <property type="term" value="F:unfolded protein binding"/>
    <property type="evidence" value="ECO:0007669"/>
    <property type="project" value="InterPro"/>
</dbReference>
<dbReference type="InterPro" id="IPR012110">
    <property type="entry name" value="PDC/IPDC-like"/>
</dbReference>
<dbReference type="InterPro" id="IPR001404">
    <property type="entry name" value="Hsp90_fam"/>
</dbReference>
<comment type="cofactor">
    <cofactor evidence="1">
        <name>thiamine diphosphate</name>
        <dbReference type="ChEBI" id="CHEBI:58937"/>
    </cofactor>
</comment>
<evidence type="ECO:0000256" key="4">
    <source>
        <dbReference type="ARBA" id="ARBA00022723"/>
    </source>
</evidence>
<evidence type="ECO:0000256" key="6">
    <source>
        <dbReference type="ARBA" id="ARBA00023052"/>
    </source>
</evidence>
<evidence type="ECO:0000256" key="7">
    <source>
        <dbReference type="ARBA" id="ARBA00023186"/>
    </source>
</evidence>
<proteinExistence type="inferred from homology"/>
<evidence type="ECO:0000256" key="2">
    <source>
        <dbReference type="ARBA" id="ARBA00007812"/>
    </source>
</evidence>